<comment type="caution">
    <text evidence="1">The sequence shown here is derived from an EMBL/GenBank/DDBJ whole genome shotgun (WGS) entry which is preliminary data.</text>
</comment>
<protein>
    <submittedName>
        <fullName evidence="1">Uncharacterized protein</fullName>
    </submittedName>
</protein>
<dbReference type="EMBL" id="PCWQ01000008">
    <property type="protein sequence ID" value="PIR06847.1"/>
    <property type="molecule type" value="Genomic_DNA"/>
</dbReference>
<accession>A0A2H0ND86</accession>
<name>A0A2H0ND86_9BACT</name>
<evidence type="ECO:0000313" key="2">
    <source>
        <dbReference type="Proteomes" id="UP000230564"/>
    </source>
</evidence>
<dbReference type="AlphaFoldDB" id="A0A2H0ND86"/>
<dbReference type="Proteomes" id="UP000230564">
    <property type="component" value="Unassembled WGS sequence"/>
</dbReference>
<organism evidence="1 2">
    <name type="scientific">Candidatus Komeilibacteria bacterium CG11_big_fil_rev_8_21_14_0_20_36_20</name>
    <dbReference type="NCBI Taxonomy" id="1974477"/>
    <lineage>
        <taxon>Bacteria</taxon>
        <taxon>Candidatus Komeiliibacteriota</taxon>
    </lineage>
</organism>
<sequence length="629" mass="65435">MLNKFGNLHLLILIGAVAVCSLLLIQQNVLAAWQPPSSQPGGTNLDGVVFNPLTQDLDLGGKKITGSSKIIIDPNNGIYSKGIKGVWGVANNPATDLAGYFVGKVNVVGDFCLDSDCIASWADVGSGSSLWTEGAGTNIYYDPLTDNGYVGIDTDDPEALLSLGVGWAPVKLAIYDDGTGTNMYGFGIAGDQFLIQADGSANFSFINEDSGAEVVTIQAADGKTGIGITTPNKLLHLYDTSENAEMDIQSVVGAGNHWGIYQESSNKDLRFWHSDDRVVFTDGGKVGVNTTAPDGYVDVYTDSTAGGIKAFKAYVANSGYGVYSTALKGSGSDNAIGIKGDGDEVGVWGRSLNNGDFARGVWGSVEGDSGYGVYGYSDGDGSVGVYGENVNYVGVRGFGDVGVHGVASDKTPVSWGGNPLAGLFQGNVQMWGNVAIGTDSTADPVVKLEVKADDNQAGIYAYAGDNTTTHTYDGYGATVAGIYGKSGANTVVNGFNYGVYGKADNPDVGTSVGVAGTSYGSGSSYAGYFRGTVKVFPNGSDTGQLFVSGKTTLYNDLEIYAYETPGNYNYLSIDHTAYNDGAPPAGDCDSNTKKGRIIFDYDDLRLYVCTGINNGWGYVDLITGGGGGG</sequence>
<proteinExistence type="predicted"/>
<evidence type="ECO:0000313" key="1">
    <source>
        <dbReference type="EMBL" id="PIR06847.1"/>
    </source>
</evidence>
<gene>
    <name evidence="1" type="ORF">COV55_01955</name>
</gene>
<reference evidence="1 2" key="1">
    <citation type="submission" date="2017-09" db="EMBL/GenBank/DDBJ databases">
        <title>Depth-based differentiation of microbial function through sediment-hosted aquifers and enrichment of novel symbionts in the deep terrestrial subsurface.</title>
        <authorList>
            <person name="Probst A.J."/>
            <person name="Ladd B."/>
            <person name="Jarett J.K."/>
            <person name="Geller-Mcgrath D.E."/>
            <person name="Sieber C.M."/>
            <person name="Emerson J.B."/>
            <person name="Anantharaman K."/>
            <person name="Thomas B.C."/>
            <person name="Malmstrom R."/>
            <person name="Stieglmeier M."/>
            <person name="Klingl A."/>
            <person name="Woyke T."/>
            <person name="Ryan C.M."/>
            <person name="Banfield J.F."/>
        </authorList>
    </citation>
    <scope>NUCLEOTIDE SEQUENCE [LARGE SCALE GENOMIC DNA]</scope>
    <source>
        <strain evidence="1">CG11_big_fil_rev_8_21_14_0_20_36_20</strain>
    </source>
</reference>